<accession>A0A2B7YRK7</accession>
<dbReference type="AlphaFoldDB" id="A0A2B7YRK7"/>
<reference evidence="3 4" key="1">
    <citation type="submission" date="2017-10" db="EMBL/GenBank/DDBJ databases">
        <title>Comparative genomics in systemic dimorphic fungi from Ajellomycetaceae.</title>
        <authorList>
            <person name="Munoz J.F."/>
            <person name="Mcewen J.G."/>
            <person name="Clay O.K."/>
            <person name="Cuomo C.A."/>
        </authorList>
    </citation>
    <scope>NUCLEOTIDE SEQUENCE [LARGE SCALE GENOMIC DNA]</scope>
    <source>
        <strain evidence="3 4">UAMH7299</strain>
    </source>
</reference>
<dbReference type="InterPro" id="IPR004332">
    <property type="entry name" value="Transposase_MuDR"/>
</dbReference>
<dbReference type="Proteomes" id="UP000224634">
    <property type="component" value="Unassembled WGS sequence"/>
</dbReference>
<dbReference type="OrthoDB" id="125347at2759"/>
<protein>
    <recommendedName>
        <fullName evidence="2">Transposase MuDR plant domain-containing protein</fullName>
    </recommendedName>
</protein>
<keyword evidence="4" id="KW-1185">Reference proteome</keyword>
<gene>
    <name evidence="3" type="ORF">AJ80_02297</name>
</gene>
<sequence>MNDMRCGVQKNQLFESLEAFKAVVREASIRHHWELHVIRSNRKNVTLGCRSSPDCPFRAVCRANKNYTYVTVAHDIHTCRDNTGGGPPTVARSEASRVAFILGEIPKFFDVHAPIHPQQVVDAIKRYYGYEIHPRQAQRALNQLEIQNRRNPGQMANAAQALAVQQQQQQHPMPGQHEQQGNQATQQAQEHTIPSNDTGAHDASAWLQDPTTMLPSNIPPDTSTMTVPGTATQHPPPETPTHQQQQQQQPILHNQIPLPTPASVSTPQIGGSQGGPRLLPRSYRRRVPKVALTEFKVEFTCAACGAINHGPTSAQDDFTSKTTAAAVPQPNGAAVLPLSGSNGGIPSQAM</sequence>
<comment type="caution">
    <text evidence="3">The sequence shown here is derived from an EMBL/GenBank/DDBJ whole genome shotgun (WGS) entry which is preliminary data.</text>
</comment>
<feature type="region of interest" description="Disordered" evidence="1">
    <location>
        <begin position="153"/>
        <end position="282"/>
    </location>
</feature>
<evidence type="ECO:0000259" key="2">
    <source>
        <dbReference type="Pfam" id="PF03108"/>
    </source>
</evidence>
<dbReference type="Pfam" id="PF03108">
    <property type="entry name" value="DBD_Tnp_Mut"/>
    <property type="match status" value="1"/>
</dbReference>
<evidence type="ECO:0000256" key="1">
    <source>
        <dbReference type="SAM" id="MobiDB-lite"/>
    </source>
</evidence>
<feature type="compositionally biased region" description="Low complexity" evidence="1">
    <location>
        <begin position="240"/>
        <end position="257"/>
    </location>
</feature>
<feature type="compositionally biased region" description="Polar residues" evidence="1">
    <location>
        <begin position="209"/>
        <end position="231"/>
    </location>
</feature>
<name>A0A2B7YRK7_POLH7</name>
<organism evidence="3 4">
    <name type="scientific">Polytolypa hystricis (strain UAMH7299)</name>
    <dbReference type="NCBI Taxonomy" id="1447883"/>
    <lineage>
        <taxon>Eukaryota</taxon>
        <taxon>Fungi</taxon>
        <taxon>Dikarya</taxon>
        <taxon>Ascomycota</taxon>
        <taxon>Pezizomycotina</taxon>
        <taxon>Eurotiomycetes</taxon>
        <taxon>Eurotiomycetidae</taxon>
        <taxon>Onygenales</taxon>
        <taxon>Onygenales incertae sedis</taxon>
        <taxon>Polytolypa</taxon>
    </lineage>
</organism>
<evidence type="ECO:0000313" key="3">
    <source>
        <dbReference type="EMBL" id="PGH23691.1"/>
    </source>
</evidence>
<evidence type="ECO:0000313" key="4">
    <source>
        <dbReference type="Proteomes" id="UP000224634"/>
    </source>
</evidence>
<feature type="domain" description="Transposase MuDR plant" evidence="2">
    <location>
        <begin position="12"/>
        <end position="59"/>
    </location>
</feature>
<dbReference type="STRING" id="1447883.A0A2B7YRK7"/>
<feature type="compositionally biased region" description="Low complexity" evidence="1">
    <location>
        <begin position="153"/>
        <end position="191"/>
    </location>
</feature>
<dbReference type="EMBL" id="PDNA01000021">
    <property type="protein sequence ID" value="PGH23691.1"/>
    <property type="molecule type" value="Genomic_DNA"/>
</dbReference>
<proteinExistence type="predicted"/>